<dbReference type="AlphaFoldDB" id="A0A3E2H3A1"/>
<feature type="chain" id="PRO_5017727211" description="Gas1-like protein" evidence="2">
    <location>
        <begin position="18"/>
        <end position="326"/>
    </location>
</feature>
<keyword evidence="2" id="KW-0732">Signal</keyword>
<dbReference type="STRING" id="5539.A0A3E2H3A1"/>
<dbReference type="OMA" id="ANIVNQC"/>
<evidence type="ECO:0000256" key="2">
    <source>
        <dbReference type="SAM" id="SignalP"/>
    </source>
</evidence>
<organism evidence="3 4">
    <name type="scientific">Scytalidium lignicola</name>
    <name type="common">Hyphomycete</name>
    <dbReference type="NCBI Taxonomy" id="5539"/>
    <lineage>
        <taxon>Eukaryota</taxon>
        <taxon>Fungi</taxon>
        <taxon>Dikarya</taxon>
        <taxon>Ascomycota</taxon>
        <taxon>Pezizomycotina</taxon>
        <taxon>Leotiomycetes</taxon>
        <taxon>Leotiomycetes incertae sedis</taxon>
        <taxon>Scytalidium</taxon>
    </lineage>
</organism>
<evidence type="ECO:0000256" key="1">
    <source>
        <dbReference type="SAM" id="MobiDB-lite"/>
    </source>
</evidence>
<dbReference type="Pfam" id="PF11327">
    <property type="entry name" value="Egh16-like"/>
    <property type="match status" value="1"/>
</dbReference>
<accession>A0A3E2H3A1</accession>
<name>A0A3E2H3A1_SCYLI</name>
<feature type="signal peptide" evidence="2">
    <location>
        <begin position="1"/>
        <end position="17"/>
    </location>
</feature>
<proteinExistence type="predicted"/>
<comment type="caution">
    <text evidence="3">The sequence shown here is derived from an EMBL/GenBank/DDBJ whole genome shotgun (WGS) entry which is preliminary data.</text>
</comment>
<dbReference type="Proteomes" id="UP000258309">
    <property type="component" value="Unassembled WGS sequence"/>
</dbReference>
<gene>
    <name evidence="3" type="ORF">B7463_g8556</name>
</gene>
<sequence>MYFTFFFSAALLSLCNAHAVILAAQGELGSPASIGFQVDPAIARNCTTISPCQQDTTIIRDSEIASNVVNECGRTELTGNIDVGENTENQLAAGTVTSVKKGSTLTVAIHQVNADGAGPYTCDLDQTSNAGIISHNLTVEHNIPGVNGLSQAKTQDFNITVMLPNDLACIGGSTGNICTVRCRNNAQAGPFGGCFAVQQTDIKLNVNSANQITTGISLDEVNKQVAQDQLDFPAAVAANQQAGTGEAVQGLAAVNALLKISVTTKTSPTQTLSLSNVGTAAASAVVTTTTSTTRKGHNGNDGNSRPKNNRNIRMRWARRLLLDDTN</sequence>
<dbReference type="InterPro" id="IPR021476">
    <property type="entry name" value="Egh16-like"/>
</dbReference>
<evidence type="ECO:0008006" key="5">
    <source>
        <dbReference type="Google" id="ProtNLM"/>
    </source>
</evidence>
<evidence type="ECO:0000313" key="4">
    <source>
        <dbReference type="Proteomes" id="UP000258309"/>
    </source>
</evidence>
<dbReference type="PANTHER" id="PTHR34618">
    <property type="entry name" value="SURFACE PROTEIN MAS1, PUTATIVE-RELATED"/>
    <property type="match status" value="1"/>
</dbReference>
<dbReference type="EMBL" id="NCSJ02000190">
    <property type="protein sequence ID" value="RFU27777.1"/>
    <property type="molecule type" value="Genomic_DNA"/>
</dbReference>
<dbReference type="PANTHER" id="PTHR34618:SF3">
    <property type="entry name" value="GEGH 16 PROTEIN"/>
    <property type="match status" value="1"/>
</dbReference>
<reference evidence="3 4" key="1">
    <citation type="submission" date="2018-05" db="EMBL/GenBank/DDBJ databases">
        <title>Draft genome sequence of Scytalidium lignicola DSM 105466, a ubiquitous saprotrophic fungus.</title>
        <authorList>
            <person name="Buettner E."/>
            <person name="Gebauer A.M."/>
            <person name="Hofrichter M."/>
            <person name="Liers C."/>
            <person name="Kellner H."/>
        </authorList>
    </citation>
    <scope>NUCLEOTIDE SEQUENCE [LARGE SCALE GENOMIC DNA]</scope>
    <source>
        <strain evidence="3 4">DSM 105466</strain>
    </source>
</reference>
<feature type="non-terminal residue" evidence="3">
    <location>
        <position position="326"/>
    </location>
</feature>
<feature type="region of interest" description="Disordered" evidence="1">
    <location>
        <begin position="287"/>
        <end position="311"/>
    </location>
</feature>
<keyword evidence="4" id="KW-1185">Reference proteome</keyword>
<feature type="non-terminal residue" evidence="3">
    <location>
        <position position="1"/>
    </location>
</feature>
<dbReference type="OrthoDB" id="3241054at2759"/>
<protein>
    <recommendedName>
        <fullName evidence="5">Gas1-like protein</fullName>
    </recommendedName>
</protein>
<evidence type="ECO:0000313" key="3">
    <source>
        <dbReference type="EMBL" id="RFU27777.1"/>
    </source>
</evidence>